<proteinExistence type="predicted"/>
<sequence length="401" mass="41484">MSAGLLADPTGAVRLTIPRGWSVSDDVGAASCEALPARADITGRVCAAQIRIEAAHRGALVPRLTAAGRLPDITTTAQDVVRDAFAHDQTAVLVDARPWRLRTGLGGWVEAVRIDLAHHDMTTAMVSTTILVDGGSTGDGGMVRVTASVPVAHHGAVGHAVEWALDSIVVTDPRGPADAGGSAGADGAGGPVTDGAGGPASGLLAFDPGSWDVRGYRPAPVTIDEASFDVFLRGSHKISPRWRGPMLAAGLIEAHGVATPAGHYVRRAVSRPDRRILIQVWEGSEPARAQICADILEGRAVLRSTLPAHVQDAWQQPGGPGGLAGLEVRDMAAVPARLGEWLGLGMAGPGRSFVLRPDLTASMHVAQIMAPGTPAVRQGVALAPTDESPAQLWARLVAMLD</sequence>
<keyword evidence="3" id="KW-1185">Reference proteome</keyword>
<reference evidence="2 3" key="1">
    <citation type="submission" date="2016-09" db="EMBL/GenBank/DDBJ databases">
        <authorList>
            <person name="Capua I."/>
            <person name="De Benedictis P."/>
            <person name="Joannis T."/>
            <person name="Lombin L.H."/>
            <person name="Cattoli G."/>
        </authorList>
    </citation>
    <scope>NUCLEOTIDE SEQUENCE [LARGE SCALE GENOMIC DNA]</scope>
    <source>
        <strain evidence="2 3">ISLP-3</strain>
    </source>
</reference>
<evidence type="ECO:0000313" key="3">
    <source>
        <dbReference type="Proteomes" id="UP000199039"/>
    </source>
</evidence>
<feature type="region of interest" description="Disordered" evidence="1">
    <location>
        <begin position="175"/>
        <end position="196"/>
    </location>
</feature>
<dbReference type="RefSeq" id="WP_093181255.1">
    <property type="nucleotide sequence ID" value="NZ_FMYH01000001.1"/>
</dbReference>
<protein>
    <submittedName>
        <fullName evidence="2">Uncharacterized protein</fullName>
    </submittedName>
</protein>
<accession>A0A1G6HHF4</accession>
<gene>
    <name evidence="2" type="ORF">SAMN05216410_1040</name>
</gene>
<dbReference type="EMBL" id="FMYH01000001">
    <property type="protein sequence ID" value="SDB93631.1"/>
    <property type="molecule type" value="Genomic_DNA"/>
</dbReference>
<dbReference type="AlphaFoldDB" id="A0A1G6HHF4"/>
<organism evidence="2 3">
    <name type="scientific">Sanguibacter gelidistatuariae</name>
    <dbReference type="NCBI Taxonomy" id="1814289"/>
    <lineage>
        <taxon>Bacteria</taxon>
        <taxon>Bacillati</taxon>
        <taxon>Actinomycetota</taxon>
        <taxon>Actinomycetes</taxon>
        <taxon>Micrococcales</taxon>
        <taxon>Sanguibacteraceae</taxon>
        <taxon>Sanguibacter</taxon>
    </lineage>
</organism>
<name>A0A1G6HHF4_9MICO</name>
<feature type="compositionally biased region" description="Gly residues" evidence="1">
    <location>
        <begin position="181"/>
        <end position="196"/>
    </location>
</feature>
<dbReference type="Proteomes" id="UP000199039">
    <property type="component" value="Unassembled WGS sequence"/>
</dbReference>
<dbReference type="STRING" id="1814289.SAMN05216410_1040"/>
<evidence type="ECO:0000256" key="1">
    <source>
        <dbReference type="SAM" id="MobiDB-lite"/>
    </source>
</evidence>
<evidence type="ECO:0000313" key="2">
    <source>
        <dbReference type="EMBL" id="SDB93631.1"/>
    </source>
</evidence>
<dbReference type="OrthoDB" id="4500964at2"/>